<keyword evidence="2" id="KW-1185">Reference proteome</keyword>
<sequence>MLEEGCRGLASRILPVSLPGRYTSRSGRSNEPGGISYVSFQSFLSSLTTGEWRYPFLSLARSPSPPIAPIIFGTFTYRLCVSSAVVAMSHSPLSASRGHRSYYPWPVRFQQHPSLYPIMCRYNILGVCIACTSHITATFKLIPTLFIYTPLRRGCMSGFRFTYAYGLSTPTFHPISTLFLFHGFAFTGATSIESITTALFLHRTVYACHLSNPYDHAHHGHHLESPQ</sequence>
<dbReference type="AlphaFoldDB" id="A0A2H3CMI4"/>
<evidence type="ECO:0000313" key="2">
    <source>
        <dbReference type="Proteomes" id="UP000217790"/>
    </source>
</evidence>
<evidence type="ECO:0000313" key="1">
    <source>
        <dbReference type="EMBL" id="PBK80412.1"/>
    </source>
</evidence>
<gene>
    <name evidence="1" type="ORF">ARMGADRAFT_77405</name>
</gene>
<reference evidence="2" key="1">
    <citation type="journal article" date="2017" name="Nat. Ecol. Evol.">
        <title>Genome expansion and lineage-specific genetic innovations in the forest pathogenic fungi Armillaria.</title>
        <authorList>
            <person name="Sipos G."/>
            <person name="Prasanna A.N."/>
            <person name="Walter M.C."/>
            <person name="O'Connor E."/>
            <person name="Balint B."/>
            <person name="Krizsan K."/>
            <person name="Kiss B."/>
            <person name="Hess J."/>
            <person name="Varga T."/>
            <person name="Slot J."/>
            <person name="Riley R."/>
            <person name="Boka B."/>
            <person name="Rigling D."/>
            <person name="Barry K."/>
            <person name="Lee J."/>
            <person name="Mihaltcheva S."/>
            <person name="LaButti K."/>
            <person name="Lipzen A."/>
            <person name="Waldron R."/>
            <person name="Moloney N.M."/>
            <person name="Sperisen C."/>
            <person name="Kredics L."/>
            <person name="Vagvoelgyi C."/>
            <person name="Patrignani A."/>
            <person name="Fitzpatrick D."/>
            <person name="Nagy I."/>
            <person name="Doyle S."/>
            <person name="Anderson J.B."/>
            <person name="Grigoriev I.V."/>
            <person name="Gueldener U."/>
            <person name="Muensterkoetter M."/>
            <person name="Nagy L.G."/>
        </authorList>
    </citation>
    <scope>NUCLEOTIDE SEQUENCE [LARGE SCALE GENOMIC DNA]</scope>
    <source>
        <strain evidence="2">Ar21-2</strain>
    </source>
</reference>
<accession>A0A2H3CMI4</accession>
<name>A0A2H3CMI4_ARMGA</name>
<organism evidence="1 2">
    <name type="scientific">Armillaria gallica</name>
    <name type="common">Bulbous honey fungus</name>
    <name type="synonym">Armillaria bulbosa</name>
    <dbReference type="NCBI Taxonomy" id="47427"/>
    <lineage>
        <taxon>Eukaryota</taxon>
        <taxon>Fungi</taxon>
        <taxon>Dikarya</taxon>
        <taxon>Basidiomycota</taxon>
        <taxon>Agaricomycotina</taxon>
        <taxon>Agaricomycetes</taxon>
        <taxon>Agaricomycetidae</taxon>
        <taxon>Agaricales</taxon>
        <taxon>Marasmiineae</taxon>
        <taxon>Physalacriaceae</taxon>
        <taxon>Armillaria</taxon>
    </lineage>
</organism>
<protein>
    <submittedName>
        <fullName evidence="1">Uncharacterized protein</fullName>
    </submittedName>
</protein>
<proteinExistence type="predicted"/>
<dbReference type="Proteomes" id="UP000217790">
    <property type="component" value="Unassembled WGS sequence"/>
</dbReference>
<dbReference type="EMBL" id="KZ293745">
    <property type="protein sequence ID" value="PBK80412.1"/>
    <property type="molecule type" value="Genomic_DNA"/>
</dbReference>
<dbReference type="InParanoid" id="A0A2H3CMI4"/>